<accession>A0ABU7FWA2</accession>
<gene>
    <name evidence="1" type="ORF">VXC91_42480</name>
</gene>
<organism evidence="1 2">
    <name type="scientific">Streptomyces chiangmaiensis</name>
    <dbReference type="NCBI Taxonomy" id="766497"/>
    <lineage>
        <taxon>Bacteria</taxon>
        <taxon>Bacillati</taxon>
        <taxon>Actinomycetota</taxon>
        <taxon>Actinomycetes</taxon>
        <taxon>Kitasatosporales</taxon>
        <taxon>Streptomycetaceae</taxon>
        <taxon>Streptomyces</taxon>
    </lineage>
</organism>
<dbReference type="Proteomes" id="UP001333996">
    <property type="component" value="Unassembled WGS sequence"/>
</dbReference>
<evidence type="ECO:0000313" key="2">
    <source>
        <dbReference type="Proteomes" id="UP001333996"/>
    </source>
</evidence>
<comment type="caution">
    <text evidence="1">The sequence shown here is derived from an EMBL/GenBank/DDBJ whole genome shotgun (WGS) entry which is preliminary data.</text>
</comment>
<keyword evidence="2" id="KW-1185">Reference proteome</keyword>
<reference evidence="1" key="1">
    <citation type="submission" date="2024-01" db="EMBL/GenBank/DDBJ databases">
        <title>First draft genome sequence data of TA4-1, the type strain of Gram-positive actinobacterium Streptomyces chiangmaiensis.</title>
        <authorList>
            <person name="Yasawong M."/>
            <person name="Nantapong N."/>
        </authorList>
    </citation>
    <scope>NUCLEOTIDE SEQUENCE</scope>
    <source>
        <strain evidence="1">TA4-1</strain>
    </source>
</reference>
<proteinExistence type="predicted"/>
<evidence type="ECO:0000313" key="1">
    <source>
        <dbReference type="EMBL" id="MED7828357.1"/>
    </source>
</evidence>
<dbReference type="EMBL" id="JAYWVC010000365">
    <property type="protein sequence ID" value="MED7828357.1"/>
    <property type="molecule type" value="Genomic_DNA"/>
</dbReference>
<sequence length="82" mass="9019">MTKDMDITPPLPVAEEFRTEMNAGRPLSATQAHQVLLYCALDAACVPVDPPDVQAIVALAQLDYPTVQAVIDWITTARTPRW</sequence>
<protein>
    <submittedName>
        <fullName evidence="1">Uncharacterized protein</fullName>
    </submittedName>
</protein>
<dbReference type="RefSeq" id="WP_329512702.1">
    <property type="nucleotide sequence ID" value="NZ_BAAAYZ010000038.1"/>
</dbReference>
<name>A0ABU7FWA2_9ACTN</name>